<dbReference type="Pfam" id="PF06863">
    <property type="entry name" value="DUF1254"/>
    <property type="match status" value="1"/>
</dbReference>
<dbReference type="GeneID" id="93458907"/>
<protein>
    <submittedName>
        <fullName evidence="1">Uncharacterized protein</fullName>
    </submittedName>
</protein>
<dbReference type="PANTHER" id="PTHR36509">
    <property type="entry name" value="BLL3101 PROTEIN"/>
    <property type="match status" value="1"/>
</dbReference>
<dbReference type="InterPro" id="IPR010621">
    <property type="entry name" value="DUF1214"/>
</dbReference>
<dbReference type="PROSITE" id="PS51257">
    <property type="entry name" value="PROKAR_LIPOPROTEIN"/>
    <property type="match status" value="1"/>
</dbReference>
<dbReference type="RefSeq" id="WP_011729626.1">
    <property type="nucleotide sequence ID" value="NZ_CP009495.1"/>
</dbReference>
<dbReference type="Pfam" id="PF06742">
    <property type="entry name" value="DUF1214"/>
    <property type="match status" value="1"/>
</dbReference>
<evidence type="ECO:0000313" key="1">
    <source>
        <dbReference type="EMBL" id="VTP06785.1"/>
    </source>
</evidence>
<name>A0A653FAN0_MYCSM</name>
<accession>A0A653FAN0</accession>
<dbReference type="EMBL" id="LR589630">
    <property type="protein sequence ID" value="VTP06785.1"/>
    <property type="molecule type" value="Genomic_DNA"/>
</dbReference>
<organism evidence="1">
    <name type="scientific">Mycolicibacterium smegmatis</name>
    <name type="common">Mycobacterium smegmatis</name>
    <dbReference type="NCBI Taxonomy" id="1772"/>
    <lineage>
        <taxon>Bacteria</taxon>
        <taxon>Bacillati</taxon>
        <taxon>Actinomycetota</taxon>
        <taxon>Actinomycetes</taxon>
        <taxon>Mycobacteriales</taxon>
        <taxon>Mycobacteriaceae</taxon>
        <taxon>Mycolicibacterium</taxon>
    </lineage>
</organism>
<dbReference type="InterPro" id="IPR037050">
    <property type="entry name" value="DUF1254_sf"/>
</dbReference>
<dbReference type="SUPFAM" id="SSF160935">
    <property type="entry name" value="VPA0735-like"/>
    <property type="match status" value="1"/>
</dbReference>
<proteinExistence type="predicted"/>
<dbReference type="OMA" id="PPVRGFW"/>
<sequence>MRQTGSLRPILVPVWILVLVAALAGCATRTDDQPTESAPPPAQQAPPTPAEIRAIAKDAYIWGFPLVDNYRVQYSYFVDKTDPEYKGGFNEVHNTARLYTPADKAIQTPNADTPYSFVGADLRTEPLVFTVPPIEQNRYFSLQFVDGYTYNVAYVGSRTTGNGGGRYLLAGPGWEGEKPEGVDEIIRSDTDLAFVLYRTQLFGPRDLDNIKKIQAGYQVAPLSVYLKQPSPPPAPPIDFTPPLTPEAQKTSPQFFEILNAALRYAPVKPEEQEMRERFARIGIGPDGDFDADKLSPETREAIEDGMANAWVEFDRFKQDKVDTGEVGSAQLFGTADDLKGNYLYRMAGAVLGIYGNTAAEALYPSAMLDADGQPLTGTNSYTYRFAPDQLPPVNAFWSLTIYELPSSQLVDNPIDRYLINSEMLPSLVPDPDGAYTLRIQNTQPPENEANWLPAPKGPFTLVLRLYWPKPDALNGTWQAPKPEKI</sequence>
<reference evidence="1" key="1">
    <citation type="submission" date="2019-05" db="EMBL/GenBank/DDBJ databases">
        <authorList>
            <person name="Naeem R."/>
            <person name="Antony C."/>
            <person name="Guan Q."/>
        </authorList>
    </citation>
    <scope>NUCLEOTIDE SEQUENCE</scope>
    <source>
        <strain evidence="1">1</strain>
    </source>
</reference>
<dbReference type="Gene3D" id="2.60.40.1610">
    <property type="entry name" value="Domain of unknown function DUF1254"/>
    <property type="match status" value="1"/>
</dbReference>
<dbReference type="InterPro" id="IPR010679">
    <property type="entry name" value="DUF1254"/>
</dbReference>
<gene>
    <name evidence="1" type="ORF">BIN_B_01099</name>
</gene>
<dbReference type="InterPro" id="IPR037049">
    <property type="entry name" value="DUF1214_C_sf"/>
</dbReference>
<dbReference type="Gene3D" id="2.60.120.600">
    <property type="entry name" value="Domain of unknown function DUF1214, C-terminal domain"/>
    <property type="match status" value="1"/>
</dbReference>
<dbReference type="PANTHER" id="PTHR36509:SF2">
    <property type="entry name" value="BLL3101 PROTEIN"/>
    <property type="match status" value="1"/>
</dbReference>
<dbReference type="AlphaFoldDB" id="A0A653FAN0"/>
<dbReference type="SMR" id="A0A653FAN0"/>